<dbReference type="Proteomes" id="UP000229757">
    <property type="component" value="Chromosome"/>
</dbReference>
<proteinExistence type="predicted"/>
<keyword evidence="3" id="KW-1185">Reference proteome</keyword>
<protein>
    <recommendedName>
        <fullName evidence="4">Lipoprotein</fullName>
    </recommendedName>
</protein>
<accession>A0A2K8L128</accession>
<evidence type="ECO:0000313" key="3">
    <source>
        <dbReference type="Proteomes" id="UP000229757"/>
    </source>
</evidence>
<sequence length="187" mass="20898">MRKNRNCFRRPAMKTIALFASATLLSACSQLPVSIYADTPIQFDPMSFFNNQIHAEGFVRDRSGEVSRTFTAQISATWDEQGGVLDELFTWSDGEIQTRVWQFRKTGEQTYVGTAADVIGDAQMEFAGNAIHMNYVLDVPLASGKNIGIRMDDWLYQVSDNSIVNVTSMSKFGFSVGEVVLTMRVID</sequence>
<dbReference type="PROSITE" id="PS51257">
    <property type="entry name" value="PROKAR_LIPOPROTEIN"/>
    <property type="match status" value="1"/>
</dbReference>
<feature type="chain" id="PRO_5014978866" description="Lipoprotein" evidence="1">
    <location>
        <begin position="30"/>
        <end position="187"/>
    </location>
</feature>
<evidence type="ECO:0008006" key="4">
    <source>
        <dbReference type="Google" id="ProtNLM"/>
    </source>
</evidence>
<feature type="signal peptide" evidence="1">
    <location>
        <begin position="1"/>
        <end position="29"/>
    </location>
</feature>
<organism evidence="2 3">
    <name type="scientific">Reinekea forsetii</name>
    <dbReference type="NCBI Taxonomy" id="1336806"/>
    <lineage>
        <taxon>Bacteria</taxon>
        <taxon>Pseudomonadati</taxon>
        <taxon>Pseudomonadota</taxon>
        <taxon>Gammaproteobacteria</taxon>
        <taxon>Oceanospirillales</taxon>
        <taxon>Saccharospirillaceae</taxon>
        <taxon>Reinekea</taxon>
    </lineage>
</organism>
<keyword evidence="1" id="KW-0732">Signal</keyword>
<evidence type="ECO:0000313" key="2">
    <source>
        <dbReference type="EMBL" id="ATX78136.1"/>
    </source>
</evidence>
<dbReference type="KEGG" id="rfo:REIFOR_03017"/>
<dbReference type="InterPro" id="IPR024409">
    <property type="entry name" value="DUF3833"/>
</dbReference>
<reference evidence="2 3" key="1">
    <citation type="journal article" date="2017" name="Environ. Microbiol.">
        <title>Genomic and physiological analyses of 'Reinekea forsetii' reveal a versatile opportunistic lifestyle during spring algae blooms.</title>
        <authorList>
            <person name="Avci B."/>
            <person name="Hahnke R.L."/>
            <person name="Chafee M."/>
            <person name="Fischer T."/>
            <person name="Gruber-Vodicka H."/>
            <person name="Tegetmeyer H.E."/>
            <person name="Harder J."/>
            <person name="Fuchs B.M."/>
            <person name="Amann R.I."/>
            <person name="Teeling H."/>
        </authorList>
    </citation>
    <scope>NUCLEOTIDE SEQUENCE [LARGE SCALE GENOMIC DNA]</scope>
    <source>
        <strain evidence="2 3">Hel1_31_D35</strain>
    </source>
</reference>
<name>A0A2K8L128_9GAMM</name>
<evidence type="ECO:0000256" key="1">
    <source>
        <dbReference type="SAM" id="SignalP"/>
    </source>
</evidence>
<dbReference type="AlphaFoldDB" id="A0A2K8L128"/>
<dbReference type="Pfam" id="PF12915">
    <property type="entry name" value="DUF3833"/>
    <property type="match status" value="1"/>
</dbReference>
<gene>
    <name evidence="2" type="ORF">REIFOR_03017</name>
</gene>
<dbReference type="EMBL" id="CP011797">
    <property type="protein sequence ID" value="ATX78136.1"/>
    <property type="molecule type" value="Genomic_DNA"/>
</dbReference>